<name>A0AAD5T2I3_9FUNG</name>
<evidence type="ECO:0000256" key="1">
    <source>
        <dbReference type="SAM" id="MobiDB-lite"/>
    </source>
</evidence>
<accession>A0AAD5T2I3</accession>
<sequence>MSESKEYTFSVRRYDLALVLRGGKTQFNTSNHGSQQPLDYAAVNERIATRNWAAALKPNHTTVAIDHRPTLAWMKRAAHIGALTGRVSHMFADEVADLVASETAKSFAAACQALTSPTFISPTNPTNPTNPTHTANHADPTTSASFTTTNSNITSDSFNENNEKKGVFIRTDLASLKYGLHGAGPYYATDFARVVESLISSSAGHECLRQEDDSLVLYLFPWVHINPDREFRVFVHKNNITAVSHQNLYSVNRSLAKMSDAELRVNIIDPLQAFFAVSVRDTLADFVDSYTMDFALIPGGTAFVPYFIEINPFGAAYSAGSALFHWINDEALLLGDGSHVELRFNDHD</sequence>
<gene>
    <name evidence="2" type="ORF">HK100_011709</name>
</gene>
<dbReference type="EMBL" id="JADGJH010000758">
    <property type="protein sequence ID" value="KAJ3123138.1"/>
    <property type="molecule type" value="Genomic_DNA"/>
</dbReference>
<evidence type="ECO:0000313" key="2">
    <source>
        <dbReference type="EMBL" id="KAJ3123138.1"/>
    </source>
</evidence>
<feature type="compositionally biased region" description="Low complexity" evidence="1">
    <location>
        <begin position="122"/>
        <end position="158"/>
    </location>
</feature>
<dbReference type="InterPro" id="IPR009772">
    <property type="entry name" value="CDC123"/>
</dbReference>
<evidence type="ECO:0008006" key="4">
    <source>
        <dbReference type="Google" id="ProtNLM"/>
    </source>
</evidence>
<feature type="region of interest" description="Disordered" evidence="1">
    <location>
        <begin position="120"/>
        <end position="158"/>
    </location>
</feature>
<dbReference type="Pfam" id="PF07065">
    <property type="entry name" value="D123"/>
    <property type="match status" value="1"/>
</dbReference>
<reference evidence="2" key="1">
    <citation type="submission" date="2020-05" db="EMBL/GenBank/DDBJ databases">
        <title>Phylogenomic resolution of chytrid fungi.</title>
        <authorList>
            <person name="Stajich J.E."/>
            <person name="Amses K."/>
            <person name="Simmons R."/>
            <person name="Seto K."/>
            <person name="Myers J."/>
            <person name="Bonds A."/>
            <person name="Quandt C.A."/>
            <person name="Barry K."/>
            <person name="Liu P."/>
            <person name="Grigoriev I."/>
            <person name="Longcore J.E."/>
            <person name="James T.Y."/>
        </authorList>
    </citation>
    <scope>NUCLEOTIDE SEQUENCE</scope>
    <source>
        <strain evidence="2">JEL0513</strain>
    </source>
</reference>
<keyword evidence="3" id="KW-1185">Reference proteome</keyword>
<evidence type="ECO:0000313" key="3">
    <source>
        <dbReference type="Proteomes" id="UP001211907"/>
    </source>
</evidence>
<comment type="caution">
    <text evidence="2">The sequence shown here is derived from an EMBL/GenBank/DDBJ whole genome shotgun (WGS) entry which is preliminary data.</text>
</comment>
<dbReference type="AlphaFoldDB" id="A0AAD5T2I3"/>
<organism evidence="2 3">
    <name type="scientific">Physocladia obscura</name>
    <dbReference type="NCBI Taxonomy" id="109957"/>
    <lineage>
        <taxon>Eukaryota</taxon>
        <taxon>Fungi</taxon>
        <taxon>Fungi incertae sedis</taxon>
        <taxon>Chytridiomycota</taxon>
        <taxon>Chytridiomycota incertae sedis</taxon>
        <taxon>Chytridiomycetes</taxon>
        <taxon>Chytridiales</taxon>
        <taxon>Chytriomycetaceae</taxon>
        <taxon>Physocladia</taxon>
    </lineage>
</organism>
<protein>
    <recommendedName>
        <fullName evidence="4">Cell division cycle protein 123</fullName>
    </recommendedName>
</protein>
<dbReference type="Proteomes" id="UP001211907">
    <property type="component" value="Unassembled WGS sequence"/>
</dbReference>
<feature type="non-terminal residue" evidence="2">
    <location>
        <position position="348"/>
    </location>
</feature>
<proteinExistence type="predicted"/>